<dbReference type="OrthoDB" id="3810256at2"/>
<dbReference type="InterPro" id="IPR029058">
    <property type="entry name" value="AB_hydrolase_fold"/>
</dbReference>
<feature type="domain" description="AB hydrolase-1" evidence="1">
    <location>
        <begin position="8"/>
        <end position="255"/>
    </location>
</feature>
<accession>A0A1H9CF79</accession>
<gene>
    <name evidence="2" type="ORF">SAMN05421756_102188</name>
</gene>
<proteinExistence type="predicted"/>
<dbReference type="PANTHER" id="PTHR43194">
    <property type="entry name" value="HYDROLASE ALPHA/BETA FOLD FAMILY"/>
    <property type="match status" value="1"/>
</dbReference>
<evidence type="ECO:0000313" key="3">
    <source>
        <dbReference type="Proteomes" id="UP000198504"/>
    </source>
</evidence>
<dbReference type="Pfam" id="PF12697">
    <property type="entry name" value="Abhydrolase_6"/>
    <property type="match status" value="1"/>
</dbReference>
<protein>
    <submittedName>
        <fullName evidence="2">Lysophospholipase, alpha-beta hydrolase superfamily</fullName>
    </submittedName>
</protein>
<dbReference type="SUPFAM" id="SSF53474">
    <property type="entry name" value="alpha/beta-Hydrolases"/>
    <property type="match status" value="1"/>
</dbReference>
<dbReference type="Proteomes" id="UP000198504">
    <property type="component" value="Unassembled WGS sequence"/>
</dbReference>
<evidence type="ECO:0000259" key="1">
    <source>
        <dbReference type="Pfam" id="PF12697"/>
    </source>
</evidence>
<dbReference type="InterPro" id="IPR000073">
    <property type="entry name" value="AB_hydrolase_1"/>
</dbReference>
<dbReference type="AlphaFoldDB" id="A0A1H9CF79"/>
<keyword evidence="3" id="KW-1185">Reference proteome</keyword>
<dbReference type="GO" id="GO:0016787">
    <property type="term" value="F:hydrolase activity"/>
    <property type="evidence" value="ECO:0007669"/>
    <property type="project" value="UniProtKB-KW"/>
</dbReference>
<name>A0A1H9CF79_9ACTN</name>
<dbReference type="EMBL" id="FOFA01000002">
    <property type="protein sequence ID" value="SEP99855.1"/>
    <property type="molecule type" value="Genomic_DNA"/>
</dbReference>
<sequence length="276" mass="29437">MTSTAPPVLLVHGLWLHASSWQPWVERLEREGYAASAAGWPGDSPTVEATRADPRAVAGHGIDDVVEHHRRLVAALPEPPILVGHSFGGLVVQKLLGLGVGAAGVAIDPAPIKGVKPVPLSSLRSSWPVLRNPANRNRAVSLTREQFRYAFGNALSAAESDALHERWTIPSPGRPLFQAATANLSRTSEAAVDTARSPRGPLLVIAGGRDHTVPAVSARATFRLYDRSSALTELRELPDRGHSLTIDHGWPEVADLVVSWLATQGLAPRSTPAEQA</sequence>
<dbReference type="STRING" id="1036181.SAMN05421756_102188"/>
<dbReference type="RefSeq" id="WP_091178106.1">
    <property type="nucleotide sequence ID" value="NZ_FOFA01000002.1"/>
</dbReference>
<dbReference type="Gene3D" id="3.40.50.1820">
    <property type="entry name" value="alpha/beta hydrolase"/>
    <property type="match status" value="1"/>
</dbReference>
<dbReference type="PANTHER" id="PTHR43194:SF5">
    <property type="entry name" value="PIMELOYL-[ACYL-CARRIER PROTEIN] METHYL ESTER ESTERASE"/>
    <property type="match status" value="1"/>
</dbReference>
<evidence type="ECO:0000313" key="2">
    <source>
        <dbReference type="EMBL" id="SEP99855.1"/>
    </source>
</evidence>
<keyword evidence="2" id="KW-0378">Hydrolase</keyword>
<reference evidence="3" key="1">
    <citation type="submission" date="2016-10" db="EMBL/GenBank/DDBJ databases">
        <authorList>
            <person name="Varghese N."/>
            <person name="Submissions S."/>
        </authorList>
    </citation>
    <scope>NUCLEOTIDE SEQUENCE [LARGE SCALE GENOMIC DNA]</scope>
    <source>
        <strain evidence="3">CGMCC 4.6856</strain>
    </source>
</reference>
<dbReference type="InterPro" id="IPR050228">
    <property type="entry name" value="Carboxylesterase_BioH"/>
</dbReference>
<organism evidence="2 3">
    <name type="scientific">Microlunatus flavus</name>
    <dbReference type="NCBI Taxonomy" id="1036181"/>
    <lineage>
        <taxon>Bacteria</taxon>
        <taxon>Bacillati</taxon>
        <taxon>Actinomycetota</taxon>
        <taxon>Actinomycetes</taxon>
        <taxon>Propionibacteriales</taxon>
        <taxon>Propionibacteriaceae</taxon>
        <taxon>Microlunatus</taxon>
    </lineage>
</organism>